<comment type="caution">
    <text evidence="4">The sequence shown here is derived from an EMBL/GenBank/DDBJ whole genome shotgun (WGS) entry which is preliminary data.</text>
</comment>
<dbReference type="InterPro" id="IPR008949">
    <property type="entry name" value="Isoprenoid_synthase_dom_sf"/>
</dbReference>
<sequence length="689" mass="79446">MANSDPNIILLPDLISSCPFELECNPHYEVVSKETDAWLSSHGISHDESVTKYNFVEAVCYPYTSQSRLRDICDPCIIAFLYDNLLDSSSKDDISEQAKQQLFHNICDSFQPAGSFKPLTTYASAMHDWWQRILVNATPTFQQRLKTDFRNAIGASLRQETYKKDYQVIPDLKTYKKPRRDSLYGSLGCTFIQYSLGFDLPDECMANETLKRIMECFMDALGWANDIYSFNNEQAEGQYNLISVLMNANSLMSIQQAMDLAGQMVIDAYGDFEHLRRQLPSWGSDIDSQVENFVDGLGKMVRGNLFWSFETPRYFGYEREEVKRTRCIKLLPPKTTVQDNILHAQKNTKISSANHKDQHHVHQLNDLENPVNHNMDNSSCGNLDGILEPFNYLKSLPGKNVRSKLIEALNYWFQVSEEKFKIIDEIMSMLHNASLLMDDIEDGSELRRGSPVAHLIYGTPLTINAAELVCFLAIQKAYTLENPDVGRILIDHLVELHKGQGYDIWWRENNICPTEENYYKMIDNKCGGLFHLTLDLLRTCSPISLTEDKTTAINDLCQTFGLFFQIRDDYCNLVSMEYTQNKTFCEDLTEGKYSFPIIHAIQHRPNDNRIQNILKQRTNNMNLKREVVKLLHDFGSIKYTKDKCMKLADECYGLIKKLEDNIHFRIIMNHLTLIFDDSTQNDSMQSKHT</sequence>
<dbReference type="InterPro" id="IPR034686">
    <property type="entry name" value="Terpene_cyclase-like_2"/>
</dbReference>
<keyword evidence="2" id="KW-0479">Metal-binding</keyword>
<dbReference type="OrthoDB" id="6921389at2759"/>
<dbReference type="Proteomes" id="UP000663891">
    <property type="component" value="Unassembled WGS sequence"/>
</dbReference>
<dbReference type="GO" id="GO:0010333">
    <property type="term" value="F:terpene synthase activity"/>
    <property type="evidence" value="ECO:0007669"/>
    <property type="project" value="InterPro"/>
</dbReference>
<dbReference type="SUPFAM" id="SSF48576">
    <property type="entry name" value="Terpenoid synthases"/>
    <property type="match status" value="2"/>
</dbReference>
<comment type="similarity">
    <text evidence="1">Belongs to the terpene synthase family.</text>
</comment>
<gene>
    <name evidence="5" type="ORF">OKA104_LOCUS10852</name>
    <name evidence="4" type="ORF">VCS650_LOCUS35057</name>
</gene>
<dbReference type="PROSITE" id="PS00444">
    <property type="entry name" value="POLYPRENYL_SYNTHASE_2"/>
    <property type="match status" value="1"/>
</dbReference>
<dbReference type="InterPro" id="IPR000092">
    <property type="entry name" value="Polyprenyl_synt"/>
</dbReference>
<dbReference type="AlphaFoldDB" id="A0A815J5B1"/>
<dbReference type="SFLD" id="SFLDG01020">
    <property type="entry name" value="Terpene_Cyclase_Like_2"/>
    <property type="match status" value="1"/>
</dbReference>
<accession>A0A815J5B1</accession>
<dbReference type="EMBL" id="CAJOAY010000491">
    <property type="protein sequence ID" value="CAF3677023.1"/>
    <property type="molecule type" value="Genomic_DNA"/>
</dbReference>
<evidence type="ECO:0000313" key="6">
    <source>
        <dbReference type="Proteomes" id="UP000663891"/>
    </source>
</evidence>
<dbReference type="PROSITE" id="PS00723">
    <property type="entry name" value="POLYPRENYL_SYNTHASE_1"/>
    <property type="match status" value="1"/>
</dbReference>
<reference evidence="4" key="1">
    <citation type="submission" date="2021-02" db="EMBL/GenBank/DDBJ databases">
        <authorList>
            <person name="Nowell W R."/>
        </authorList>
    </citation>
    <scope>NUCLEOTIDE SEQUENCE</scope>
</reference>
<dbReference type="Pfam" id="PF19086">
    <property type="entry name" value="Terpene_syn_C_2"/>
    <property type="match status" value="1"/>
</dbReference>
<keyword evidence="3" id="KW-0460">Magnesium</keyword>
<evidence type="ECO:0000313" key="5">
    <source>
        <dbReference type="EMBL" id="CAF3677023.1"/>
    </source>
</evidence>
<evidence type="ECO:0008006" key="7">
    <source>
        <dbReference type="Google" id="ProtNLM"/>
    </source>
</evidence>
<evidence type="ECO:0000313" key="4">
    <source>
        <dbReference type="EMBL" id="CAF1374664.1"/>
    </source>
</evidence>
<dbReference type="Proteomes" id="UP000663881">
    <property type="component" value="Unassembled WGS sequence"/>
</dbReference>
<dbReference type="PANTHER" id="PTHR12001:SF44">
    <property type="entry name" value="GERANYLGERANYL PYROPHOSPHATE SYNTHASE"/>
    <property type="match status" value="1"/>
</dbReference>
<dbReference type="GO" id="GO:0008299">
    <property type="term" value="P:isoprenoid biosynthetic process"/>
    <property type="evidence" value="ECO:0007669"/>
    <property type="project" value="InterPro"/>
</dbReference>
<dbReference type="InterPro" id="IPR033749">
    <property type="entry name" value="Polyprenyl_synt_CS"/>
</dbReference>
<organism evidence="4 6">
    <name type="scientific">Adineta steineri</name>
    <dbReference type="NCBI Taxonomy" id="433720"/>
    <lineage>
        <taxon>Eukaryota</taxon>
        <taxon>Metazoa</taxon>
        <taxon>Spiralia</taxon>
        <taxon>Gnathifera</taxon>
        <taxon>Rotifera</taxon>
        <taxon>Eurotatoria</taxon>
        <taxon>Bdelloidea</taxon>
        <taxon>Adinetida</taxon>
        <taxon>Adinetidae</taxon>
        <taxon>Adineta</taxon>
    </lineage>
</organism>
<protein>
    <recommendedName>
        <fullName evidence="7">Geranylgeranyl pyrophosphate synthase</fullName>
    </recommendedName>
</protein>
<dbReference type="PANTHER" id="PTHR12001">
    <property type="entry name" value="GERANYLGERANYL PYROPHOSPHATE SYNTHASE"/>
    <property type="match status" value="1"/>
</dbReference>
<dbReference type="SFLD" id="SFLDS00005">
    <property type="entry name" value="Isoprenoid_Synthase_Type_I"/>
    <property type="match status" value="2"/>
</dbReference>
<evidence type="ECO:0000256" key="2">
    <source>
        <dbReference type="ARBA" id="ARBA00022723"/>
    </source>
</evidence>
<dbReference type="Pfam" id="PF00348">
    <property type="entry name" value="polyprenyl_synt"/>
    <property type="match status" value="1"/>
</dbReference>
<evidence type="ECO:0000256" key="3">
    <source>
        <dbReference type="ARBA" id="ARBA00022842"/>
    </source>
</evidence>
<dbReference type="GO" id="GO:0046872">
    <property type="term" value="F:metal ion binding"/>
    <property type="evidence" value="ECO:0007669"/>
    <property type="project" value="UniProtKB-KW"/>
</dbReference>
<dbReference type="EMBL" id="CAJNON010000771">
    <property type="protein sequence ID" value="CAF1374664.1"/>
    <property type="molecule type" value="Genomic_DNA"/>
</dbReference>
<dbReference type="Gene3D" id="1.10.600.10">
    <property type="entry name" value="Farnesyl Diphosphate Synthase"/>
    <property type="match status" value="2"/>
</dbReference>
<evidence type="ECO:0000256" key="1">
    <source>
        <dbReference type="ARBA" id="ARBA00006333"/>
    </source>
</evidence>
<dbReference type="GO" id="GO:0004659">
    <property type="term" value="F:prenyltransferase activity"/>
    <property type="evidence" value="ECO:0007669"/>
    <property type="project" value="InterPro"/>
</dbReference>
<proteinExistence type="inferred from homology"/>
<name>A0A815J5B1_9BILA</name>